<dbReference type="CDD" id="cd00130">
    <property type="entry name" value="PAS"/>
    <property type="match status" value="1"/>
</dbReference>
<dbReference type="Pfam" id="PF00072">
    <property type="entry name" value="Response_reg"/>
    <property type="match status" value="1"/>
</dbReference>
<dbReference type="EMBL" id="MHOO01000003">
    <property type="protein sequence ID" value="OGZ64717.1"/>
    <property type="molecule type" value="Genomic_DNA"/>
</dbReference>
<keyword evidence="3 4" id="KW-0597">Phosphoprotein</keyword>
<dbReference type="InterPro" id="IPR004358">
    <property type="entry name" value="Sig_transdc_His_kin-like_C"/>
</dbReference>
<dbReference type="Pfam" id="PF00512">
    <property type="entry name" value="HisKA"/>
    <property type="match status" value="1"/>
</dbReference>
<proteinExistence type="predicted"/>
<feature type="modified residue" description="4-aspartylphosphate" evidence="4">
    <location>
        <position position="557"/>
    </location>
</feature>
<dbReference type="InterPro" id="IPR003594">
    <property type="entry name" value="HATPase_dom"/>
</dbReference>
<dbReference type="CDD" id="cd00082">
    <property type="entry name" value="HisKA"/>
    <property type="match status" value="1"/>
</dbReference>
<dbReference type="SUPFAM" id="SSF55785">
    <property type="entry name" value="PYP-like sensor domain (PAS domain)"/>
    <property type="match status" value="1"/>
</dbReference>
<dbReference type="PANTHER" id="PTHR43547:SF2">
    <property type="entry name" value="HYBRID SIGNAL TRANSDUCTION HISTIDINE KINASE C"/>
    <property type="match status" value="1"/>
</dbReference>
<dbReference type="Proteomes" id="UP000176855">
    <property type="component" value="Unassembled WGS sequence"/>
</dbReference>
<organism evidence="7 8">
    <name type="scientific">Candidatus Staskawiczbacteria bacterium RIFCSPHIGHO2_01_FULL_39_25</name>
    <dbReference type="NCBI Taxonomy" id="1802202"/>
    <lineage>
        <taxon>Bacteria</taxon>
        <taxon>Candidatus Staskawicziibacteriota</taxon>
    </lineage>
</organism>
<dbReference type="Gene3D" id="1.10.287.130">
    <property type="match status" value="1"/>
</dbReference>
<dbReference type="Gene3D" id="3.30.565.10">
    <property type="entry name" value="Histidine kinase-like ATPase, C-terminal domain"/>
    <property type="match status" value="1"/>
</dbReference>
<dbReference type="Pfam" id="PF13188">
    <property type="entry name" value="PAS_8"/>
    <property type="match status" value="1"/>
</dbReference>
<dbReference type="InterPro" id="IPR035965">
    <property type="entry name" value="PAS-like_dom_sf"/>
</dbReference>
<dbReference type="GO" id="GO:0000155">
    <property type="term" value="F:phosphorelay sensor kinase activity"/>
    <property type="evidence" value="ECO:0007669"/>
    <property type="project" value="InterPro"/>
</dbReference>
<dbReference type="Gene3D" id="3.30.450.20">
    <property type="entry name" value="PAS domain"/>
    <property type="match status" value="1"/>
</dbReference>
<dbReference type="PROSITE" id="PS50110">
    <property type="entry name" value="RESPONSE_REGULATORY"/>
    <property type="match status" value="1"/>
</dbReference>
<evidence type="ECO:0000256" key="4">
    <source>
        <dbReference type="PROSITE-ProRule" id="PRU00169"/>
    </source>
</evidence>
<protein>
    <recommendedName>
        <fullName evidence="2">histidine kinase</fullName>
        <ecNumber evidence="2">2.7.13.3</ecNumber>
    </recommendedName>
</protein>
<feature type="domain" description="Response regulatory" evidence="6">
    <location>
        <begin position="508"/>
        <end position="620"/>
    </location>
</feature>
<dbReference type="CDD" id="cd00075">
    <property type="entry name" value="HATPase"/>
    <property type="match status" value="1"/>
</dbReference>
<dbReference type="InterPro" id="IPR001789">
    <property type="entry name" value="Sig_transdc_resp-reg_receiver"/>
</dbReference>
<evidence type="ECO:0000259" key="6">
    <source>
        <dbReference type="PROSITE" id="PS50110"/>
    </source>
</evidence>
<dbReference type="InterPro" id="IPR000014">
    <property type="entry name" value="PAS"/>
</dbReference>
<dbReference type="AlphaFoldDB" id="A0A1G2HQF5"/>
<dbReference type="CDD" id="cd17580">
    <property type="entry name" value="REC_2_DhkD-like"/>
    <property type="match status" value="1"/>
</dbReference>
<dbReference type="SUPFAM" id="SSF55874">
    <property type="entry name" value="ATPase domain of HSP90 chaperone/DNA topoisomerase II/histidine kinase"/>
    <property type="match status" value="1"/>
</dbReference>
<dbReference type="SUPFAM" id="SSF52172">
    <property type="entry name" value="CheY-like"/>
    <property type="match status" value="1"/>
</dbReference>
<reference evidence="7 8" key="1">
    <citation type="journal article" date="2016" name="Nat. Commun.">
        <title>Thousands of microbial genomes shed light on interconnected biogeochemical processes in an aquifer system.</title>
        <authorList>
            <person name="Anantharaman K."/>
            <person name="Brown C.T."/>
            <person name="Hug L.A."/>
            <person name="Sharon I."/>
            <person name="Castelle C.J."/>
            <person name="Probst A.J."/>
            <person name="Thomas B.C."/>
            <person name="Singh A."/>
            <person name="Wilkins M.J."/>
            <person name="Karaoz U."/>
            <person name="Brodie E.L."/>
            <person name="Williams K.H."/>
            <person name="Hubbard S.S."/>
            <person name="Banfield J.F."/>
        </authorList>
    </citation>
    <scope>NUCLEOTIDE SEQUENCE [LARGE SCALE GENOMIC DNA]</scope>
</reference>
<dbReference type="InterPro" id="IPR005467">
    <property type="entry name" value="His_kinase_dom"/>
</dbReference>
<gene>
    <name evidence="7" type="ORF">A2730_02010</name>
</gene>
<dbReference type="SMART" id="SM00387">
    <property type="entry name" value="HATPase_c"/>
    <property type="match status" value="1"/>
</dbReference>
<comment type="catalytic activity">
    <reaction evidence="1">
        <text>ATP + protein L-histidine = ADP + protein N-phospho-L-histidine.</text>
        <dbReference type="EC" id="2.7.13.3"/>
    </reaction>
</comment>
<dbReference type="PRINTS" id="PR00344">
    <property type="entry name" value="BCTRLSENSOR"/>
</dbReference>
<sequence length="622" mass="71187">MKSSDHNNIFPKQKPIEKIARLASFTEFNPRPVIEIDLEGNIMYENPSSVNIFSDLKKKGAKHKYLSGLPYIVKQLKKGKSSFSREIKFNNRWFRHFFYYMPDFNSIIVYGSDITDRKQADENLKESEKRYHMLFNSMNYGYALQEILYNKNGKPADYRFLDVNPAFEKLTKLKRKDVVGKTISQIPSTLSHSDSIKNRKNYDNVALTGKPLSFETYHKDLNKYFELYAYKPNENQIALIFSDITHRKKTEEEKNNFISIMSHELRNPLTPILANTQLINSMIAKQDNVDPAIRESVNIIERQSKNMAYLLDDILDVARLSRQKIKLKKKIKNICEIINHATQATMPLINNRRQKLSVVFKSNPMYAYVDPLRFEQIIVNLINNASKYTKTLGHIKVTSAIKQEKIIIKIQDDGVGMDAKKIDKIFELFSGSNKMVMGIGGLGIGLNIVKNLITMHQGSIEAKSEGKNKGSEFIVTIPAITKNYPARTIEPEKTKHTEELTESYSPLKILIVEDNEDIINTLSKILRQDGHDVKTTSNGLTAVTMARTFNPNIALVDIGIPGINGYKVAEAIKHRNIRLIALTGYGQKKDKQLSKKAGFQHHLTKPIDIDYLIKLINEKTPR</sequence>
<comment type="caution">
    <text evidence="7">The sequence shown here is derived from an EMBL/GenBank/DDBJ whole genome shotgun (WGS) entry which is preliminary data.</text>
</comment>
<dbReference type="SMART" id="SM00388">
    <property type="entry name" value="HisKA"/>
    <property type="match status" value="1"/>
</dbReference>
<dbReference type="EC" id="2.7.13.3" evidence="2"/>
<dbReference type="InterPro" id="IPR036890">
    <property type="entry name" value="HATPase_C_sf"/>
</dbReference>
<evidence type="ECO:0000256" key="3">
    <source>
        <dbReference type="ARBA" id="ARBA00022553"/>
    </source>
</evidence>
<dbReference type="InterPro" id="IPR036097">
    <property type="entry name" value="HisK_dim/P_sf"/>
</dbReference>
<dbReference type="STRING" id="1802202.A2730_02010"/>
<feature type="domain" description="Histidine kinase" evidence="5">
    <location>
        <begin position="260"/>
        <end position="481"/>
    </location>
</feature>
<dbReference type="Pfam" id="PF02518">
    <property type="entry name" value="HATPase_c"/>
    <property type="match status" value="1"/>
</dbReference>
<evidence type="ECO:0000259" key="5">
    <source>
        <dbReference type="PROSITE" id="PS50109"/>
    </source>
</evidence>
<dbReference type="PROSITE" id="PS50109">
    <property type="entry name" value="HIS_KIN"/>
    <property type="match status" value="1"/>
</dbReference>
<dbReference type="SUPFAM" id="SSF47384">
    <property type="entry name" value="Homodimeric domain of signal transducing histidine kinase"/>
    <property type="match status" value="1"/>
</dbReference>
<dbReference type="InterPro" id="IPR011006">
    <property type="entry name" value="CheY-like_superfamily"/>
</dbReference>
<evidence type="ECO:0000256" key="2">
    <source>
        <dbReference type="ARBA" id="ARBA00012438"/>
    </source>
</evidence>
<evidence type="ECO:0000313" key="8">
    <source>
        <dbReference type="Proteomes" id="UP000176855"/>
    </source>
</evidence>
<evidence type="ECO:0000313" key="7">
    <source>
        <dbReference type="EMBL" id="OGZ64717.1"/>
    </source>
</evidence>
<dbReference type="PANTHER" id="PTHR43547">
    <property type="entry name" value="TWO-COMPONENT HISTIDINE KINASE"/>
    <property type="match status" value="1"/>
</dbReference>
<evidence type="ECO:0000256" key="1">
    <source>
        <dbReference type="ARBA" id="ARBA00000085"/>
    </source>
</evidence>
<accession>A0A1G2HQF5</accession>
<dbReference type="InterPro" id="IPR003661">
    <property type="entry name" value="HisK_dim/P_dom"/>
</dbReference>
<dbReference type="Gene3D" id="3.40.50.2300">
    <property type="match status" value="1"/>
</dbReference>
<name>A0A1G2HQF5_9BACT</name>
<dbReference type="SMART" id="SM00448">
    <property type="entry name" value="REC"/>
    <property type="match status" value="1"/>
</dbReference>